<protein>
    <submittedName>
        <fullName evidence="1">Uncharacterized protein</fullName>
    </submittedName>
</protein>
<dbReference type="AlphaFoldDB" id="A0A7R9IQQ6"/>
<reference evidence="1" key="1">
    <citation type="submission" date="2020-11" db="EMBL/GenBank/DDBJ databases">
        <authorList>
            <person name="Tran Van P."/>
        </authorList>
    </citation>
    <scope>NUCLEOTIDE SEQUENCE</scope>
</reference>
<gene>
    <name evidence="1" type="ORF">TTEB3V08_LOCUS10494</name>
</gene>
<dbReference type="EMBL" id="OE006353">
    <property type="protein sequence ID" value="CAD7462603.1"/>
    <property type="molecule type" value="Genomic_DNA"/>
</dbReference>
<organism evidence="1">
    <name type="scientific">Timema tahoe</name>
    <dbReference type="NCBI Taxonomy" id="61484"/>
    <lineage>
        <taxon>Eukaryota</taxon>
        <taxon>Metazoa</taxon>
        <taxon>Ecdysozoa</taxon>
        <taxon>Arthropoda</taxon>
        <taxon>Hexapoda</taxon>
        <taxon>Insecta</taxon>
        <taxon>Pterygota</taxon>
        <taxon>Neoptera</taxon>
        <taxon>Polyneoptera</taxon>
        <taxon>Phasmatodea</taxon>
        <taxon>Timematodea</taxon>
        <taxon>Timematoidea</taxon>
        <taxon>Timematidae</taxon>
        <taxon>Timema</taxon>
    </lineage>
</organism>
<proteinExistence type="predicted"/>
<evidence type="ECO:0000313" key="1">
    <source>
        <dbReference type="EMBL" id="CAD7462603.1"/>
    </source>
</evidence>
<name>A0A7R9IQQ6_9NEOP</name>
<accession>A0A7R9IQQ6</accession>
<sequence length="107" mass="12495">MSKEWLWAWDDSWKYVFVIQQSFDGWLFLLNIAGLAHAQNARATKCNFTTVIYKLIRTSNVLTAREVQNLETIVSLQLRLEVNIISFSPDSNMLMTDIQELLKSPWE</sequence>